<keyword evidence="1" id="KW-0479">Metal-binding</keyword>
<gene>
    <name evidence="4" type="ORF">TAV2_LOCUS14924</name>
</gene>
<dbReference type="GO" id="GO:0008270">
    <property type="term" value="F:zinc ion binding"/>
    <property type="evidence" value="ECO:0007669"/>
    <property type="project" value="UniProtKB-KW"/>
</dbReference>
<dbReference type="PANTHER" id="PTHR31286:SF90">
    <property type="entry name" value="DUF4283 DOMAIN-CONTAINING PROTEIN"/>
    <property type="match status" value="1"/>
</dbReference>
<protein>
    <recommendedName>
        <fullName evidence="3">CCHC-type domain-containing protein</fullName>
    </recommendedName>
</protein>
<name>A0AAU9S7B8_THLAR</name>
<dbReference type="Pfam" id="PF14111">
    <property type="entry name" value="DUF4283"/>
    <property type="match status" value="1"/>
</dbReference>
<feature type="region of interest" description="Disordered" evidence="2">
    <location>
        <begin position="124"/>
        <end position="143"/>
    </location>
</feature>
<keyword evidence="1" id="KW-0862">Zinc</keyword>
<organism evidence="4 5">
    <name type="scientific">Thlaspi arvense</name>
    <name type="common">Field penny-cress</name>
    <dbReference type="NCBI Taxonomy" id="13288"/>
    <lineage>
        <taxon>Eukaryota</taxon>
        <taxon>Viridiplantae</taxon>
        <taxon>Streptophyta</taxon>
        <taxon>Embryophyta</taxon>
        <taxon>Tracheophyta</taxon>
        <taxon>Spermatophyta</taxon>
        <taxon>Magnoliopsida</taxon>
        <taxon>eudicotyledons</taxon>
        <taxon>Gunneridae</taxon>
        <taxon>Pentapetalae</taxon>
        <taxon>rosids</taxon>
        <taxon>malvids</taxon>
        <taxon>Brassicales</taxon>
        <taxon>Brassicaceae</taxon>
        <taxon>Thlaspideae</taxon>
        <taxon>Thlaspi</taxon>
    </lineage>
</organism>
<evidence type="ECO:0000256" key="2">
    <source>
        <dbReference type="SAM" id="MobiDB-lite"/>
    </source>
</evidence>
<feature type="compositionally biased region" description="Polar residues" evidence="2">
    <location>
        <begin position="566"/>
        <end position="578"/>
    </location>
</feature>
<feature type="region of interest" description="Disordered" evidence="2">
    <location>
        <begin position="566"/>
        <end position="621"/>
    </location>
</feature>
<dbReference type="PROSITE" id="PS50158">
    <property type="entry name" value="ZF_CCHC"/>
    <property type="match status" value="1"/>
</dbReference>
<feature type="region of interest" description="Disordered" evidence="2">
    <location>
        <begin position="28"/>
        <end position="61"/>
    </location>
</feature>
<evidence type="ECO:0000256" key="1">
    <source>
        <dbReference type="PROSITE-ProRule" id="PRU00047"/>
    </source>
</evidence>
<keyword evidence="5" id="KW-1185">Reference proteome</keyword>
<dbReference type="EMBL" id="OU466860">
    <property type="protein sequence ID" value="CAH2059855.1"/>
    <property type="molecule type" value="Genomic_DNA"/>
</dbReference>
<reference evidence="4 5" key="1">
    <citation type="submission" date="2022-03" db="EMBL/GenBank/DDBJ databases">
        <authorList>
            <person name="Nunn A."/>
            <person name="Chopra R."/>
            <person name="Nunn A."/>
            <person name="Contreras Garrido A."/>
        </authorList>
    </citation>
    <scope>NUCLEOTIDE SEQUENCE [LARGE SCALE GENOMIC DNA]</scope>
</reference>
<dbReference type="Proteomes" id="UP000836841">
    <property type="component" value="Chromosome 4"/>
</dbReference>
<dbReference type="InterPro" id="IPR025558">
    <property type="entry name" value="DUF4283"/>
</dbReference>
<accession>A0AAU9S7B8</accession>
<feature type="region of interest" description="Disordered" evidence="2">
    <location>
        <begin position="418"/>
        <end position="443"/>
    </location>
</feature>
<evidence type="ECO:0000313" key="4">
    <source>
        <dbReference type="EMBL" id="CAH2059855.1"/>
    </source>
</evidence>
<dbReference type="PANTHER" id="PTHR31286">
    <property type="entry name" value="GLYCINE-RICH CELL WALL STRUCTURAL PROTEIN 1.8-LIKE"/>
    <property type="match status" value="1"/>
</dbReference>
<dbReference type="InterPro" id="IPR040256">
    <property type="entry name" value="At4g02000-like"/>
</dbReference>
<dbReference type="GO" id="GO:0003676">
    <property type="term" value="F:nucleic acid binding"/>
    <property type="evidence" value="ECO:0007669"/>
    <property type="project" value="InterPro"/>
</dbReference>
<feature type="domain" description="CCHC-type" evidence="3">
    <location>
        <begin position="397"/>
        <end position="410"/>
    </location>
</feature>
<feature type="compositionally biased region" description="Low complexity" evidence="2">
    <location>
        <begin position="429"/>
        <end position="442"/>
    </location>
</feature>
<dbReference type="InterPro" id="IPR001878">
    <property type="entry name" value="Znf_CCHC"/>
</dbReference>
<sequence>MQNSWFSDGHASVLNPLSFTAGDILLPPPLVPPDPPNPFSNFSSDFPPLTPPDNLNPSSFSRTAPHVAPVVLASTLTSAKVSLDHTTTDVEMTQSETVALKETGVSLPKLRSETTVPTKFTVLKPKNTSPLTTNNALNSPRPPNPITPAPLSAVAESSFDLNVSPTQTVVPPVENKSANSPTLAEKIRVFEDRSLCRVAPVSFTDSGRPTVLIPDEVFKKGEELHKDFIVCYFNGRAPSYSKIQSVLNHMWGKGGKLEIHNNPLARNMIVRIPSDYLRTKILEKGTWYIGDSLFRVAQWTSEHSGSSRHFESMQIWAYLTGVPLDLRHQKGLSFVAGLVGEPKETDEFTKNLVSLTMSHVKVEVNLTKELPRVVEFTRQSGEVVEVLVDYPWLPPTCSHCKELGHIARNCLLLPPPPKSADPASKRAPKLTVSSTKAATTSTNECAETSLAQLSPKDHVENVKVTSEDEELANMKVDPKKIVIPHLAPASVMGTPFAALGDEIDLVTPTKTKFPHSSSLPPLVPIFTPFVIALPATITHTGEPYPYSPPENPQKAILKRTRSHPSLNTVYSTHSSNEPSLRLPINIPLSSKTPTKSVSKPLSNSVTSFEDSPYSEKSAPPS</sequence>
<feature type="compositionally biased region" description="Pro residues" evidence="2">
    <location>
        <begin position="28"/>
        <end position="38"/>
    </location>
</feature>
<evidence type="ECO:0000313" key="5">
    <source>
        <dbReference type="Proteomes" id="UP000836841"/>
    </source>
</evidence>
<proteinExistence type="predicted"/>
<feature type="compositionally biased region" description="Polar residues" evidence="2">
    <location>
        <begin position="126"/>
        <end position="138"/>
    </location>
</feature>
<keyword evidence="1" id="KW-0863">Zinc-finger</keyword>
<feature type="compositionally biased region" description="Low complexity" evidence="2">
    <location>
        <begin position="587"/>
        <end position="602"/>
    </location>
</feature>
<dbReference type="AlphaFoldDB" id="A0AAU9S7B8"/>
<evidence type="ECO:0000259" key="3">
    <source>
        <dbReference type="PROSITE" id="PS50158"/>
    </source>
</evidence>